<evidence type="ECO:0000256" key="2">
    <source>
        <dbReference type="ARBA" id="ARBA00012647"/>
    </source>
</evidence>
<dbReference type="GO" id="GO:0046872">
    <property type="term" value="F:metal ion binding"/>
    <property type="evidence" value="ECO:0007669"/>
    <property type="project" value="UniProtKB-KW"/>
</dbReference>
<keyword evidence="6 9" id="KW-0862">Zinc</keyword>
<evidence type="ECO:0000256" key="6">
    <source>
        <dbReference type="ARBA" id="ARBA00022833"/>
    </source>
</evidence>
<reference evidence="13" key="1">
    <citation type="journal article" date="2018" name="Nat. Microbiol.">
        <title>Leveraging single-cell genomics to expand the fungal tree of life.</title>
        <authorList>
            <person name="Ahrendt S.R."/>
            <person name="Quandt C.A."/>
            <person name="Ciobanu D."/>
            <person name="Clum A."/>
            <person name="Salamov A."/>
            <person name="Andreopoulos B."/>
            <person name="Cheng J.F."/>
            <person name="Woyke T."/>
            <person name="Pelin A."/>
            <person name="Henrissat B."/>
            <person name="Reynolds N.K."/>
            <person name="Benny G.L."/>
            <person name="Smith M.E."/>
            <person name="James T.Y."/>
            <person name="Grigoriev I.V."/>
        </authorList>
    </citation>
    <scope>NUCLEOTIDE SEQUENCE [LARGE SCALE GENOMIC DNA]</scope>
    <source>
        <strain evidence="13">RSA 468</strain>
    </source>
</reference>
<feature type="binding site" evidence="9">
    <location>
        <position position="326"/>
    </location>
    <ligand>
        <name>Zn(2+)</name>
        <dbReference type="ChEBI" id="CHEBI:29105"/>
        <label>2</label>
    </ligand>
</feature>
<evidence type="ECO:0000256" key="4">
    <source>
        <dbReference type="ARBA" id="ARBA00022723"/>
    </source>
</evidence>
<protein>
    <recommendedName>
        <fullName evidence="2 11">Alkaline phosphatase</fullName>
        <ecNumber evidence="2 11">3.1.3.1</ecNumber>
    </recommendedName>
</protein>
<feature type="binding site" evidence="9">
    <location>
        <position position="283"/>
    </location>
    <ligand>
        <name>Zn(2+)</name>
        <dbReference type="ChEBI" id="CHEBI:29105"/>
        <label>2</label>
    </ligand>
</feature>
<evidence type="ECO:0000256" key="11">
    <source>
        <dbReference type="RuleBase" id="RU003947"/>
    </source>
</evidence>
<feature type="active site" description="Phosphoserine intermediate" evidence="8">
    <location>
        <position position="86"/>
    </location>
</feature>
<feature type="binding site" evidence="9">
    <location>
        <position position="137"/>
    </location>
    <ligand>
        <name>Mg(2+)</name>
        <dbReference type="ChEBI" id="CHEBI:18420"/>
    </ligand>
</feature>
<dbReference type="SMART" id="SM00098">
    <property type="entry name" value="alkPPc"/>
    <property type="match status" value="1"/>
</dbReference>
<evidence type="ECO:0000256" key="8">
    <source>
        <dbReference type="PIRSR" id="PIRSR601952-1"/>
    </source>
</evidence>
<dbReference type="STRING" id="215637.A0A4P9ZXD2"/>
<name>A0A4P9ZXD2_9FUNG</name>
<dbReference type="SUPFAM" id="SSF53649">
    <property type="entry name" value="Alkaline phosphatase-like"/>
    <property type="match status" value="1"/>
</dbReference>
<feature type="binding site" evidence="9">
    <location>
        <position position="278"/>
    </location>
    <ligand>
        <name>Mg(2+)</name>
        <dbReference type="ChEBI" id="CHEBI:18420"/>
    </ligand>
</feature>
<feature type="binding site" evidence="9">
    <location>
        <position position="325"/>
    </location>
    <ligand>
        <name>Zn(2+)</name>
        <dbReference type="ChEBI" id="CHEBI:29105"/>
        <label>2</label>
    </ligand>
</feature>
<dbReference type="PRINTS" id="PR00113">
    <property type="entry name" value="ALKPHPHTASE"/>
</dbReference>
<comment type="similarity">
    <text evidence="1 10">Belongs to the alkaline phosphatase family.</text>
</comment>
<evidence type="ECO:0000256" key="5">
    <source>
        <dbReference type="ARBA" id="ARBA00022801"/>
    </source>
</evidence>
<sequence>MLVGAAGYTLANGSGYDKGGEREGEQPRARNVIMMISDGFGPASETFARNYYQFVHGKDLSWQSPLDEILVGASRTRSSNSLVTDSAAGATAFSCAMKSYNGAIGVDPEGKACGTVLEAAKRKGLLTGLVATSRITHATPAAFSAHVVNRNMEDLIAQYQIGNYSLGRTVDLMLGGGRCHFVPMSTPNSCRTDEVDVLKAAQEEYGFTHLSNGEQLQKISPSNYKLPLLGLFSDDHMEYEIDRAGTDQPHLSEMADKALQLLKHASEGKPEGFFLMIEGSRIDMAAHANDPAAHAHDVEAYWQTIEVVKKFVNDNPGTVMVSVSDHETGGLTVGRQLNSTYPEYLWRPEAIEPVQRSMENVALELTAIAPKDRNRFIKKSVLGWMGIKDATEDELKVLNSAIDYYEIRNKLTSMISTRALIGWTTHGHTGVDVNLYAHGTGADYLRGNHENTDIGTFIIKALDLDIDSVTKAIQNDSTHQPTRSAPEKFLYRRSTGFHGMHYHDHIH</sequence>
<dbReference type="InterPro" id="IPR018299">
    <property type="entry name" value="Alkaline_phosphatase_AS"/>
</dbReference>
<dbReference type="EMBL" id="ML002377">
    <property type="protein sequence ID" value="RKP38355.1"/>
    <property type="molecule type" value="Genomic_DNA"/>
</dbReference>
<keyword evidence="7 9" id="KW-0460">Magnesium</keyword>
<feature type="binding site" evidence="9">
    <location>
        <position position="287"/>
    </location>
    <ligand>
        <name>Zn(2+)</name>
        <dbReference type="ChEBI" id="CHEBI:29105"/>
        <label>2</label>
    </ligand>
</feature>
<evidence type="ECO:0000313" key="13">
    <source>
        <dbReference type="Proteomes" id="UP000268162"/>
    </source>
</evidence>
<dbReference type="PROSITE" id="PS00123">
    <property type="entry name" value="ALKALINE_PHOSPHATASE"/>
    <property type="match status" value="1"/>
</dbReference>
<comment type="cofactor">
    <cofactor evidence="9">
        <name>Mg(2+)</name>
        <dbReference type="ChEBI" id="CHEBI:18420"/>
    </cofactor>
    <text evidence="9">Binds 1 Mg(2+) ion.</text>
</comment>
<keyword evidence="4 9" id="KW-0479">Metal-binding</keyword>
<proteinExistence type="inferred from homology"/>
<comment type="catalytic activity">
    <reaction evidence="11">
        <text>a phosphate monoester + H2O = an alcohol + phosphate</text>
        <dbReference type="Rhea" id="RHEA:15017"/>
        <dbReference type="ChEBI" id="CHEBI:15377"/>
        <dbReference type="ChEBI" id="CHEBI:30879"/>
        <dbReference type="ChEBI" id="CHEBI:43474"/>
        <dbReference type="ChEBI" id="CHEBI:67140"/>
        <dbReference type="EC" id="3.1.3.1"/>
    </reaction>
</comment>
<evidence type="ECO:0000256" key="10">
    <source>
        <dbReference type="RuleBase" id="RU003946"/>
    </source>
</evidence>
<feature type="binding site" evidence="9">
    <location>
        <position position="38"/>
    </location>
    <ligand>
        <name>Mg(2+)</name>
        <dbReference type="ChEBI" id="CHEBI:18420"/>
    </ligand>
</feature>
<dbReference type="Gene3D" id="1.10.60.40">
    <property type="match status" value="1"/>
</dbReference>
<dbReference type="AlphaFoldDB" id="A0A4P9ZXD2"/>
<evidence type="ECO:0000313" key="12">
    <source>
        <dbReference type="EMBL" id="RKP38355.1"/>
    </source>
</evidence>
<gene>
    <name evidence="12" type="ORF">BJ085DRAFT_18598</name>
</gene>
<evidence type="ECO:0000256" key="3">
    <source>
        <dbReference type="ARBA" id="ARBA00022553"/>
    </source>
</evidence>
<dbReference type="InterPro" id="IPR001952">
    <property type="entry name" value="Alkaline_phosphatase"/>
</dbReference>
<keyword evidence="13" id="KW-1185">Reference proteome</keyword>
<dbReference type="GO" id="GO:0000329">
    <property type="term" value="C:fungal-type vacuole membrane"/>
    <property type="evidence" value="ECO:0007669"/>
    <property type="project" value="TreeGrafter"/>
</dbReference>
<dbReference type="CDD" id="cd16012">
    <property type="entry name" value="ALP"/>
    <property type="match status" value="1"/>
</dbReference>
<organism evidence="12 13">
    <name type="scientific">Dimargaris cristalligena</name>
    <dbReference type="NCBI Taxonomy" id="215637"/>
    <lineage>
        <taxon>Eukaryota</taxon>
        <taxon>Fungi</taxon>
        <taxon>Fungi incertae sedis</taxon>
        <taxon>Zoopagomycota</taxon>
        <taxon>Kickxellomycotina</taxon>
        <taxon>Dimargaritomycetes</taxon>
        <taxon>Dimargaritales</taxon>
        <taxon>Dimargaritaceae</taxon>
        <taxon>Dimargaris</taxon>
    </lineage>
</organism>
<evidence type="ECO:0000256" key="1">
    <source>
        <dbReference type="ARBA" id="ARBA00005984"/>
    </source>
</evidence>
<dbReference type="Gene3D" id="3.40.720.10">
    <property type="entry name" value="Alkaline Phosphatase, subunit A"/>
    <property type="match status" value="1"/>
</dbReference>
<accession>A0A4P9ZXD2</accession>
<feature type="binding site" evidence="9">
    <location>
        <position position="139"/>
    </location>
    <ligand>
        <name>Mg(2+)</name>
        <dbReference type="ChEBI" id="CHEBI:18420"/>
    </ligand>
</feature>
<dbReference type="PANTHER" id="PTHR11596">
    <property type="entry name" value="ALKALINE PHOSPHATASE"/>
    <property type="match status" value="1"/>
</dbReference>
<comment type="cofactor">
    <cofactor evidence="9">
        <name>Zn(2+)</name>
        <dbReference type="ChEBI" id="CHEBI:29105"/>
    </cofactor>
    <text evidence="9">Binds 2 Zn(2+) ions.</text>
</comment>
<evidence type="ECO:0000256" key="7">
    <source>
        <dbReference type="ARBA" id="ARBA00022842"/>
    </source>
</evidence>
<keyword evidence="3" id="KW-0597">Phosphoprotein</keyword>
<dbReference type="Proteomes" id="UP000268162">
    <property type="component" value="Unassembled WGS sequence"/>
</dbReference>
<dbReference type="InterPro" id="IPR017850">
    <property type="entry name" value="Alkaline_phosphatase_core_sf"/>
</dbReference>
<dbReference type="EC" id="3.1.3.1" evidence="2 11"/>
<feature type="binding site" evidence="9">
    <location>
        <position position="428"/>
    </location>
    <ligand>
        <name>Zn(2+)</name>
        <dbReference type="ChEBI" id="CHEBI:29105"/>
        <label>2</label>
    </ligand>
</feature>
<dbReference type="GO" id="GO:0004035">
    <property type="term" value="F:alkaline phosphatase activity"/>
    <property type="evidence" value="ECO:0007669"/>
    <property type="project" value="UniProtKB-EC"/>
</dbReference>
<dbReference type="Pfam" id="PF00245">
    <property type="entry name" value="Alk_phosphatase"/>
    <property type="match status" value="1"/>
</dbReference>
<feature type="binding site" evidence="9">
    <location>
        <position position="38"/>
    </location>
    <ligand>
        <name>Zn(2+)</name>
        <dbReference type="ChEBI" id="CHEBI:29105"/>
        <label>2</label>
    </ligand>
</feature>
<evidence type="ECO:0000256" key="9">
    <source>
        <dbReference type="PIRSR" id="PIRSR601952-2"/>
    </source>
</evidence>
<keyword evidence="5 11" id="KW-0378">Hydrolase</keyword>
<dbReference type="PANTHER" id="PTHR11596:SF5">
    <property type="entry name" value="ALKALINE PHOSPHATASE"/>
    <property type="match status" value="1"/>
</dbReference>